<dbReference type="PANTHER" id="PTHR24082:SF283">
    <property type="entry name" value="NUCLEAR HORMONE RECEPTOR HR96"/>
    <property type="match status" value="1"/>
</dbReference>
<gene>
    <name evidence="11" type="ORF">ONB1V03_LOCUS10054</name>
</gene>
<dbReference type="PRINTS" id="PR00047">
    <property type="entry name" value="STROIDFINGER"/>
</dbReference>
<name>A0A7R9M4F0_9ACAR</name>
<organism evidence="11">
    <name type="scientific">Oppiella nova</name>
    <dbReference type="NCBI Taxonomy" id="334625"/>
    <lineage>
        <taxon>Eukaryota</taxon>
        <taxon>Metazoa</taxon>
        <taxon>Ecdysozoa</taxon>
        <taxon>Arthropoda</taxon>
        <taxon>Chelicerata</taxon>
        <taxon>Arachnida</taxon>
        <taxon>Acari</taxon>
        <taxon>Acariformes</taxon>
        <taxon>Sarcoptiformes</taxon>
        <taxon>Oribatida</taxon>
        <taxon>Brachypylina</taxon>
        <taxon>Oppioidea</taxon>
        <taxon>Oppiidae</taxon>
        <taxon>Oppiella</taxon>
    </lineage>
</organism>
<evidence type="ECO:0000256" key="9">
    <source>
        <dbReference type="SAM" id="MobiDB-lite"/>
    </source>
</evidence>
<keyword evidence="1" id="KW-0479">Metal-binding</keyword>
<evidence type="ECO:0000256" key="4">
    <source>
        <dbReference type="ARBA" id="ARBA00023015"/>
    </source>
</evidence>
<evidence type="ECO:0000256" key="3">
    <source>
        <dbReference type="ARBA" id="ARBA00022833"/>
    </source>
</evidence>
<keyword evidence="3" id="KW-0862">Zinc</keyword>
<keyword evidence="5" id="KW-0238">DNA-binding</keyword>
<keyword evidence="4" id="KW-0805">Transcription regulation</keyword>
<dbReference type="GO" id="GO:0004879">
    <property type="term" value="F:nuclear receptor activity"/>
    <property type="evidence" value="ECO:0007669"/>
    <property type="project" value="TreeGrafter"/>
</dbReference>
<dbReference type="GO" id="GO:0000122">
    <property type="term" value="P:negative regulation of transcription by RNA polymerase II"/>
    <property type="evidence" value="ECO:0007669"/>
    <property type="project" value="TreeGrafter"/>
</dbReference>
<feature type="compositionally biased region" description="Low complexity" evidence="9">
    <location>
        <begin position="75"/>
        <end position="86"/>
    </location>
</feature>
<dbReference type="Pfam" id="PF00105">
    <property type="entry name" value="zf-C4"/>
    <property type="match status" value="1"/>
</dbReference>
<dbReference type="InterPro" id="IPR001628">
    <property type="entry name" value="Znf_hrmn_rcpt"/>
</dbReference>
<evidence type="ECO:0000256" key="5">
    <source>
        <dbReference type="ARBA" id="ARBA00023125"/>
    </source>
</evidence>
<dbReference type="SUPFAM" id="SSF57716">
    <property type="entry name" value="Glucocorticoid receptor-like (DNA-binding domain)"/>
    <property type="match status" value="1"/>
</dbReference>
<proteinExistence type="predicted"/>
<keyword evidence="12" id="KW-1185">Reference proteome</keyword>
<dbReference type="AlphaFoldDB" id="A0A7R9M4F0"/>
<dbReference type="PROSITE" id="PS51030">
    <property type="entry name" value="NUCLEAR_REC_DBD_2"/>
    <property type="match status" value="1"/>
</dbReference>
<accession>A0A7R9M4F0</accession>
<dbReference type="GO" id="GO:0045944">
    <property type="term" value="P:positive regulation of transcription by RNA polymerase II"/>
    <property type="evidence" value="ECO:0007669"/>
    <property type="project" value="TreeGrafter"/>
</dbReference>
<dbReference type="GO" id="GO:0008270">
    <property type="term" value="F:zinc ion binding"/>
    <property type="evidence" value="ECO:0007669"/>
    <property type="project" value="UniProtKB-KW"/>
</dbReference>
<evidence type="ECO:0000256" key="2">
    <source>
        <dbReference type="ARBA" id="ARBA00022771"/>
    </source>
</evidence>
<dbReference type="Gene3D" id="3.30.50.10">
    <property type="entry name" value="Erythroid Transcription Factor GATA-1, subunit A"/>
    <property type="match status" value="1"/>
</dbReference>
<evidence type="ECO:0000256" key="6">
    <source>
        <dbReference type="ARBA" id="ARBA00023163"/>
    </source>
</evidence>
<evidence type="ECO:0000313" key="12">
    <source>
        <dbReference type="Proteomes" id="UP000728032"/>
    </source>
</evidence>
<dbReference type="PROSITE" id="PS00031">
    <property type="entry name" value="NUCLEAR_REC_DBD_1"/>
    <property type="match status" value="1"/>
</dbReference>
<protein>
    <recommendedName>
        <fullName evidence="10">Nuclear receptor domain-containing protein</fullName>
    </recommendedName>
</protein>
<dbReference type="OrthoDB" id="7255004at2759"/>
<dbReference type="EMBL" id="OC921437">
    <property type="protein sequence ID" value="CAD7653400.1"/>
    <property type="molecule type" value="Genomic_DNA"/>
</dbReference>
<keyword evidence="8" id="KW-0539">Nucleus</keyword>
<evidence type="ECO:0000256" key="8">
    <source>
        <dbReference type="ARBA" id="ARBA00023242"/>
    </source>
</evidence>
<dbReference type="GO" id="GO:0030154">
    <property type="term" value="P:cell differentiation"/>
    <property type="evidence" value="ECO:0007669"/>
    <property type="project" value="TreeGrafter"/>
</dbReference>
<dbReference type="EMBL" id="CAJPVJ010006612">
    <property type="protein sequence ID" value="CAG2170587.1"/>
    <property type="molecule type" value="Genomic_DNA"/>
</dbReference>
<reference evidence="11" key="1">
    <citation type="submission" date="2020-11" db="EMBL/GenBank/DDBJ databases">
        <authorList>
            <person name="Tran Van P."/>
        </authorList>
    </citation>
    <scope>NUCLEOTIDE SEQUENCE</scope>
</reference>
<feature type="domain" description="Nuclear receptor" evidence="10">
    <location>
        <begin position="7"/>
        <end position="46"/>
    </location>
</feature>
<evidence type="ECO:0000313" key="11">
    <source>
        <dbReference type="EMBL" id="CAD7653400.1"/>
    </source>
</evidence>
<evidence type="ECO:0000256" key="1">
    <source>
        <dbReference type="ARBA" id="ARBA00022723"/>
    </source>
</evidence>
<dbReference type="InterPro" id="IPR050234">
    <property type="entry name" value="Nuclear_hormone_rcpt_NR1"/>
</dbReference>
<dbReference type="PANTHER" id="PTHR24082">
    <property type="entry name" value="NUCLEAR HORMONE RECEPTOR"/>
    <property type="match status" value="1"/>
</dbReference>
<dbReference type="GO" id="GO:0000978">
    <property type="term" value="F:RNA polymerase II cis-regulatory region sequence-specific DNA binding"/>
    <property type="evidence" value="ECO:0007669"/>
    <property type="project" value="TreeGrafter"/>
</dbReference>
<keyword evidence="6" id="KW-0804">Transcription</keyword>
<sequence>MTSETQIKVCLVCGDKSTGNHFDAQTCESCKSFFRRNALKNANLFYSDEQKQLRKSIIEGNRKRKANEMTETSDESVSSTPSPSLQTSDDIIFDDICYDESQTSSDVSIDNSFDNFSINTNTCDLDQSVIPITRPITDYSNNYNELEGNKLNELLDALKIFEIPVTTTEQPDNKPIVVRLDLFKVTPFDTSALSPYSNHKSFLENMGLDWDSDTLIIDLVSTTSGVLSSQGYHKA</sequence>
<dbReference type="Proteomes" id="UP000728032">
    <property type="component" value="Unassembled WGS sequence"/>
</dbReference>
<dbReference type="SMART" id="SM00399">
    <property type="entry name" value="ZnF_C4"/>
    <property type="match status" value="1"/>
</dbReference>
<feature type="region of interest" description="Disordered" evidence="9">
    <location>
        <begin position="57"/>
        <end position="86"/>
    </location>
</feature>
<evidence type="ECO:0000259" key="10">
    <source>
        <dbReference type="PROSITE" id="PS51030"/>
    </source>
</evidence>
<keyword evidence="2" id="KW-0863">Zinc-finger</keyword>
<dbReference type="InterPro" id="IPR013088">
    <property type="entry name" value="Znf_NHR/GATA"/>
</dbReference>
<keyword evidence="7" id="KW-0675">Receptor</keyword>
<evidence type="ECO:0000256" key="7">
    <source>
        <dbReference type="ARBA" id="ARBA00023170"/>
    </source>
</evidence>